<comment type="similarity">
    <text evidence="2">Belongs to the polysaccharide synthase family.</text>
</comment>
<feature type="transmembrane region" description="Helical" evidence="7">
    <location>
        <begin position="278"/>
        <end position="299"/>
    </location>
</feature>
<keyword evidence="3" id="KW-1003">Cell membrane</keyword>
<feature type="transmembrane region" description="Helical" evidence="7">
    <location>
        <begin position="140"/>
        <end position="161"/>
    </location>
</feature>
<evidence type="ECO:0000313" key="9">
    <source>
        <dbReference type="Proteomes" id="UP001500274"/>
    </source>
</evidence>
<keyword evidence="5 7" id="KW-1133">Transmembrane helix</keyword>
<proteinExistence type="inferred from homology"/>
<feature type="transmembrane region" description="Helical" evidence="7">
    <location>
        <begin position="311"/>
        <end position="327"/>
    </location>
</feature>
<keyword evidence="6 7" id="KW-0472">Membrane</keyword>
<evidence type="ECO:0000256" key="2">
    <source>
        <dbReference type="ARBA" id="ARBA00007430"/>
    </source>
</evidence>
<comment type="subcellular location">
    <subcellularLocation>
        <location evidence="1">Cell membrane</location>
        <topology evidence="1">Multi-pass membrane protein</topology>
    </subcellularLocation>
</comment>
<protein>
    <recommendedName>
        <fullName evidence="10">O-antigen/teichoic acid export membrane protein</fullName>
    </recommendedName>
</protein>
<evidence type="ECO:0000256" key="3">
    <source>
        <dbReference type="ARBA" id="ARBA00022475"/>
    </source>
</evidence>
<keyword evidence="9" id="KW-1185">Reference proteome</keyword>
<feature type="transmembrane region" description="Helical" evidence="7">
    <location>
        <begin position="12"/>
        <end position="36"/>
    </location>
</feature>
<dbReference type="PANTHER" id="PTHR30250">
    <property type="entry name" value="PST FAMILY PREDICTED COLANIC ACID TRANSPORTER"/>
    <property type="match status" value="1"/>
</dbReference>
<dbReference type="InterPro" id="IPR050833">
    <property type="entry name" value="Poly_Biosynth_Transport"/>
</dbReference>
<name>A0ABP6BRG4_9MICO</name>
<evidence type="ECO:0000256" key="7">
    <source>
        <dbReference type="SAM" id="Phobius"/>
    </source>
</evidence>
<keyword evidence="4 7" id="KW-0812">Transmembrane</keyword>
<sequence length="456" mass="47884">MSGPTRGPIRGILGLSVGTVIVRAMAALSQILLAFWLSPEQFGYWAAAMSSISLVAGLTNAGEVNGYLSGKGHDLRTTLRSTVRINLVLTVVACGIALTYLFTGNTFVALLAAIAAVTIPFSGAADVSNAASVKAGKYRYLVAVQTVAAIVRLAFGVLVAALTGSAIALAISALTYFLVIEVGLFRVVRAALRVETPIEKRMPVSTRISWAANSLALTIPLQIGFFVAQFVASPALLGVFYLAYQITVGVAGFVAGPLGRVTLAQLGSLSDKPRLATAIRLSGIFGGGMLVLVIMALWFAPFIQPLLSAEWQAAIPTTIILLASLPARMMGPVVDAYQQATGKWWQGTMFNVVDALGTAAAALFAISGDVLILATAMAAWKIVFALVRAGLVYRSAGVSTLAALMLPLTIASGIVVTLPSLPDAEIWILAALSLATAGWTVWQTWPWISRRRRSHG</sequence>
<accession>A0ABP6BRG4</accession>
<evidence type="ECO:0000256" key="1">
    <source>
        <dbReference type="ARBA" id="ARBA00004651"/>
    </source>
</evidence>
<feature type="transmembrane region" description="Helical" evidence="7">
    <location>
        <begin position="108"/>
        <end position="128"/>
    </location>
</feature>
<feature type="transmembrane region" description="Helical" evidence="7">
    <location>
        <begin position="83"/>
        <end position="102"/>
    </location>
</feature>
<dbReference type="EMBL" id="BAAARI010000014">
    <property type="protein sequence ID" value="GAA2582824.1"/>
    <property type="molecule type" value="Genomic_DNA"/>
</dbReference>
<feature type="transmembrane region" description="Helical" evidence="7">
    <location>
        <begin position="42"/>
        <end position="62"/>
    </location>
</feature>
<feature type="transmembrane region" description="Helical" evidence="7">
    <location>
        <begin position="238"/>
        <end position="258"/>
    </location>
</feature>
<dbReference type="Pfam" id="PF13440">
    <property type="entry name" value="Polysacc_synt_3"/>
    <property type="match status" value="1"/>
</dbReference>
<comment type="caution">
    <text evidence="8">The sequence shown here is derived from an EMBL/GenBank/DDBJ whole genome shotgun (WGS) entry which is preliminary data.</text>
</comment>
<evidence type="ECO:0000313" key="8">
    <source>
        <dbReference type="EMBL" id="GAA2582824.1"/>
    </source>
</evidence>
<dbReference type="RefSeq" id="WP_344229542.1">
    <property type="nucleotide sequence ID" value="NZ_BAAARI010000014.1"/>
</dbReference>
<dbReference type="Proteomes" id="UP001500274">
    <property type="component" value="Unassembled WGS sequence"/>
</dbReference>
<feature type="transmembrane region" description="Helical" evidence="7">
    <location>
        <begin position="167"/>
        <end position="188"/>
    </location>
</feature>
<organism evidence="8 9">
    <name type="scientific">Microbacterium binotii</name>
    <dbReference type="NCBI Taxonomy" id="462710"/>
    <lineage>
        <taxon>Bacteria</taxon>
        <taxon>Bacillati</taxon>
        <taxon>Actinomycetota</taxon>
        <taxon>Actinomycetes</taxon>
        <taxon>Micrococcales</taxon>
        <taxon>Microbacteriaceae</taxon>
        <taxon>Microbacterium</taxon>
    </lineage>
</organism>
<gene>
    <name evidence="8" type="ORF">GCM10009862_22510</name>
</gene>
<reference evidence="9" key="1">
    <citation type="journal article" date="2019" name="Int. J. Syst. Evol. Microbiol.">
        <title>The Global Catalogue of Microorganisms (GCM) 10K type strain sequencing project: providing services to taxonomists for standard genome sequencing and annotation.</title>
        <authorList>
            <consortium name="The Broad Institute Genomics Platform"/>
            <consortium name="The Broad Institute Genome Sequencing Center for Infectious Disease"/>
            <person name="Wu L."/>
            <person name="Ma J."/>
        </authorList>
    </citation>
    <scope>NUCLEOTIDE SEQUENCE [LARGE SCALE GENOMIC DNA]</scope>
    <source>
        <strain evidence="9">JCM 16365</strain>
    </source>
</reference>
<feature type="transmembrane region" description="Helical" evidence="7">
    <location>
        <begin position="398"/>
        <end position="420"/>
    </location>
</feature>
<evidence type="ECO:0000256" key="4">
    <source>
        <dbReference type="ARBA" id="ARBA00022692"/>
    </source>
</evidence>
<evidence type="ECO:0008006" key="10">
    <source>
        <dbReference type="Google" id="ProtNLM"/>
    </source>
</evidence>
<feature type="transmembrane region" description="Helical" evidence="7">
    <location>
        <begin position="348"/>
        <end position="366"/>
    </location>
</feature>
<feature type="transmembrane region" description="Helical" evidence="7">
    <location>
        <begin position="426"/>
        <end position="448"/>
    </location>
</feature>
<evidence type="ECO:0000256" key="6">
    <source>
        <dbReference type="ARBA" id="ARBA00023136"/>
    </source>
</evidence>
<evidence type="ECO:0000256" key="5">
    <source>
        <dbReference type="ARBA" id="ARBA00022989"/>
    </source>
</evidence>
<dbReference type="PANTHER" id="PTHR30250:SF10">
    <property type="entry name" value="LIPOPOLYSACCHARIDE BIOSYNTHESIS PROTEIN WZXC"/>
    <property type="match status" value="1"/>
</dbReference>
<feature type="transmembrane region" description="Helical" evidence="7">
    <location>
        <begin position="208"/>
        <end position="232"/>
    </location>
</feature>
<feature type="transmembrane region" description="Helical" evidence="7">
    <location>
        <begin position="372"/>
        <end position="391"/>
    </location>
</feature>